<dbReference type="AlphaFoldDB" id="A0A1Z5KHP2"/>
<comment type="caution">
    <text evidence="3">The sequence shown here is derived from an EMBL/GenBank/DDBJ whole genome shotgun (WGS) entry which is preliminary data.</text>
</comment>
<dbReference type="InParanoid" id="A0A1Z5KHP2"/>
<feature type="transmembrane region" description="Helical" evidence="2">
    <location>
        <begin position="31"/>
        <end position="51"/>
    </location>
</feature>
<proteinExistence type="predicted"/>
<organism evidence="3 4">
    <name type="scientific">Fistulifera solaris</name>
    <name type="common">Oleaginous diatom</name>
    <dbReference type="NCBI Taxonomy" id="1519565"/>
    <lineage>
        <taxon>Eukaryota</taxon>
        <taxon>Sar</taxon>
        <taxon>Stramenopiles</taxon>
        <taxon>Ochrophyta</taxon>
        <taxon>Bacillariophyta</taxon>
        <taxon>Bacillariophyceae</taxon>
        <taxon>Bacillariophycidae</taxon>
        <taxon>Naviculales</taxon>
        <taxon>Naviculaceae</taxon>
        <taxon>Fistulifera</taxon>
    </lineage>
</organism>
<evidence type="ECO:0000313" key="3">
    <source>
        <dbReference type="EMBL" id="GAX25833.1"/>
    </source>
</evidence>
<feature type="region of interest" description="Disordered" evidence="1">
    <location>
        <begin position="104"/>
        <end position="131"/>
    </location>
</feature>
<evidence type="ECO:0000256" key="2">
    <source>
        <dbReference type="SAM" id="Phobius"/>
    </source>
</evidence>
<keyword evidence="2" id="KW-0472">Membrane</keyword>
<gene>
    <name evidence="3" type="ORF">FisN_17Lu208</name>
</gene>
<reference evidence="3 4" key="1">
    <citation type="journal article" date="2015" name="Plant Cell">
        <title>Oil accumulation by the oleaginous diatom Fistulifera solaris as revealed by the genome and transcriptome.</title>
        <authorList>
            <person name="Tanaka T."/>
            <person name="Maeda Y."/>
            <person name="Veluchamy A."/>
            <person name="Tanaka M."/>
            <person name="Abida H."/>
            <person name="Marechal E."/>
            <person name="Bowler C."/>
            <person name="Muto M."/>
            <person name="Sunaga Y."/>
            <person name="Tanaka M."/>
            <person name="Yoshino T."/>
            <person name="Taniguchi T."/>
            <person name="Fukuda Y."/>
            <person name="Nemoto M."/>
            <person name="Matsumoto M."/>
            <person name="Wong P.S."/>
            <person name="Aburatani S."/>
            <person name="Fujibuchi W."/>
        </authorList>
    </citation>
    <scope>NUCLEOTIDE SEQUENCE [LARGE SCALE GENOMIC DNA]</scope>
    <source>
        <strain evidence="3 4">JPCC DA0580</strain>
    </source>
</reference>
<protein>
    <submittedName>
        <fullName evidence="3">Uncharacterized protein</fullName>
    </submittedName>
</protein>
<accession>A0A1Z5KHP2</accession>
<keyword evidence="4" id="KW-1185">Reference proteome</keyword>
<keyword evidence="2" id="KW-1133">Transmembrane helix</keyword>
<feature type="compositionally biased region" description="Basic residues" evidence="1">
    <location>
        <begin position="109"/>
        <end position="120"/>
    </location>
</feature>
<evidence type="ECO:0000313" key="4">
    <source>
        <dbReference type="Proteomes" id="UP000198406"/>
    </source>
</evidence>
<dbReference type="EMBL" id="BDSP01000233">
    <property type="protein sequence ID" value="GAX25833.1"/>
    <property type="molecule type" value="Genomic_DNA"/>
</dbReference>
<keyword evidence="2" id="KW-0812">Transmembrane</keyword>
<dbReference type="Proteomes" id="UP000198406">
    <property type="component" value="Unassembled WGS sequence"/>
</dbReference>
<sequence length="131" mass="15309">MLHIVYMLHNLEKLFLKIYHAQDKRVIIEELGISGSILFVIVVVSIIYCITSRVFRHFEVREYDDLRDFLLEAGDNEVGHVHETDEEGGILEASLDDLFPNVLSTERDKKKKQKRQHRRNATSEEEKEGDV</sequence>
<name>A0A1Z5KHP2_FISSO</name>
<evidence type="ECO:0000256" key="1">
    <source>
        <dbReference type="SAM" id="MobiDB-lite"/>
    </source>
</evidence>